<feature type="region of interest" description="Disordered" evidence="1">
    <location>
        <begin position="90"/>
        <end position="137"/>
    </location>
</feature>
<reference evidence="3 4" key="1">
    <citation type="journal article" date="2015" name="Sci. Rep.">
        <title>Genome of the facultative scuticociliatosis pathogen Pseudocohnilembus persalinus provides insight into its virulence through horizontal gene transfer.</title>
        <authorList>
            <person name="Xiong J."/>
            <person name="Wang G."/>
            <person name="Cheng J."/>
            <person name="Tian M."/>
            <person name="Pan X."/>
            <person name="Warren A."/>
            <person name="Jiang C."/>
            <person name="Yuan D."/>
            <person name="Miao W."/>
        </authorList>
    </citation>
    <scope>NUCLEOTIDE SEQUENCE [LARGE SCALE GENOMIC DNA]</scope>
    <source>
        <strain evidence="3">36N120E</strain>
    </source>
</reference>
<dbReference type="Proteomes" id="UP000054937">
    <property type="component" value="Unassembled WGS sequence"/>
</dbReference>
<feature type="compositionally biased region" description="Polar residues" evidence="1">
    <location>
        <begin position="407"/>
        <end position="428"/>
    </location>
</feature>
<gene>
    <name evidence="3" type="ORF">PPERSA_00383</name>
</gene>
<dbReference type="InParanoid" id="A0A0V0QYS4"/>
<keyword evidence="2" id="KW-0472">Membrane</keyword>
<evidence type="ECO:0000313" key="3">
    <source>
        <dbReference type="EMBL" id="KRX07226.1"/>
    </source>
</evidence>
<keyword evidence="2" id="KW-1133">Transmembrane helix</keyword>
<comment type="caution">
    <text evidence="3">The sequence shown here is derived from an EMBL/GenBank/DDBJ whole genome shotgun (WGS) entry which is preliminary data.</text>
</comment>
<evidence type="ECO:0000313" key="4">
    <source>
        <dbReference type="Proteomes" id="UP000054937"/>
    </source>
</evidence>
<proteinExistence type="predicted"/>
<keyword evidence="4" id="KW-1185">Reference proteome</keyword>
<sequence length="805" mass="94867">MKNKETVKGNLPYKDNKFESGQGAIQPENGQNSQKQQQQDKFNNKVIEQQQQSKKNKDSLNEEEINYEDGQKTSTDPQIYTTLDYYQNSSTKENCSGDNDDCTKPLYGHQGIPQQNEEKNWPYNQQQQQQLQQQQQENKNLMHDYNYNYNNNTVNNKGVVNSTFNQLPSLGVFNNSSNNNQYEDNGFHSSGNLMGIPNNYQQNGDNQINFTFQDDFFKDMGDKNYDVKIEPSFEDPNQIQGIKNLNQINSNGNGRSFTFNGNGGNGNTNHYYNPSQLQSTNSNDMQNAYTMDDFNQQQQYQQPQQQQNGYLNQNNLLQNQNPLFMQYNLNEPQQINNNGNQMNNNNTNNHNNFFNQQQQLFYHNNNKQLQQQQQQVQQQQHQQQQNQQEQRKKQKQDQLQSQKKQQSTETSSPTGNTTYNINTSSNETYQQQQKQQQKQQYKKQKNKGNEDIIQEKFKEEYRTGSDQGLGYGSEGGELSEEQESKLIKKKIRKEKGYHKEYQKIDHNRQSCPSEYCRKFREKGVNTQSDKCPVYQQKLRSQKQQNSQRQRDDEKSYMAKFVIYTKALVNKLRRQGVDVDGEKEVQELQEMGDNIVQRKKYQETVEKEKQNYIRIHGPQNLMNIAQFFLLMFVLAIGINSVVYVGVFQAAQYPIRINNRNLEEKDPKIGKYLNNYYFCRCYSKECSELDYLQVSQQNTDKEMNQNQYVQKQDFQDSQENCEQKNDEKSQGIFYDNNKTHETCQKQKQEEQNSSSKFELQGLNTCALIKIQKKNNINSKIYKMKNNLQETKKLWSQKKQDKKKQKEK</sequence>
<feature type="compositionally biased region" description="Basic and acidic residues" evidence="1">
    <location>
        <begin position="447"/>
        <end position="463"/>
    </location>
</feature>
<keyword evidence="2" id="KW-0812">Transmembrane</keyword>
<feature type="region of interest" description="Disordered" evidence="1">
    <location>
        <begin position="1"/>
        <end position="78"/>
    </location>
</feature>
<organism evidence="3 4">
    <name type="scientific">Pseudocohnilembus persalinus</name>
    <name type="common">Ciliate</name>
    <dbReference type="NCBI Taxonomy" id="266149"/>
    <lineage>
        <taxon>Eukaryota</taxon>
        <taxon>Sar</taxon>
        <taxon>Alveolata</taxon>
        <taxon>Ciliophora</taxon>
        <taxon>Intramacronucleata</taxon>
        <taxon>Oligohymenophorea</taxon>
        <taxon>Scuticociliatia</taxon>
        <taxon>Philasterida</taxon>
        <taxon>Pseudocohnilembidae</taxon>
        <taxon>Pseudocohnilembus</taxon>
    </lineage>
</organism>
<feature type="compositionally biased region" description="Low complexity" evidence="1">
    <location>
        <begin position="333"/>
        <end position="352"/>
    </location>
</feature>
<name>A0A0V0QYS4_PSEPJ</name>
<feature type="compositionally biased region" description="Polar residues" evidence="1">
    <location>
        <begin position="270"/>
        <end position="287"/>
    </location>
</feature>
<feature type="compositionally biased region" description="Low complexity" evidence="1">
    <location>
        <begin position="367"/>
        <end position="388"/>
    </location>
</feature>
<dbReference type="AlphaFoldDB" id="A0A0V0QYS4"/>
<feature type="compositionally biased region" description="Low complexity" evidence="1">
    <location>
        <begin position="125"/>
        <end position="136"/>
    </location>
</feature>
<protein>
    <recommendedName>
        <fullName evidence="5">Transmembrane protein</fullName>
    </recommendedName>
</protein>
<feature type="compositionally biased region" description="Low complexity" evidence="1">
    <location>
        <begin position="429"/>
        <end position="439"/>
    </location>
</feature>
<evidence type="ECO:0008006" key="5">
    <source>
        <dbReference type="Google" id="ProtNLM"/>
    </source>
</evidence>
<dbReference type="EMBL" id="LDAU01000085">
    <property type="protein sequence ID" value="KRX07226.1"/>
    <property type="molecule type" value="Genomic_DNA"/>
</dbReference>
<feature type="region of interest" description="Disordered" evidence="1">
    <location>
        <begin position="367"/>
        <end position="483"/>
    </location>
</feature>
<feature type="region of interest" description="Disordered" evidence="1">
    <location>
        <begin position="712"/>
        <end position="733"/>
    </location>
</feature>
<feature type="transmembrane region" description="Helical" evidence="2">
    <location>
        <begin position="626"/>
        <end position="649"/>
    </location>
</feature>
<evidence type="ECO:0000256" key="2">
    <source>
        <dbReference type="SAM" id="Phobius"/>
    </source>
</evidence>
<feature type="region of interest" description="Disordered" evidence="1">
    <location>
        <begin position="332"/>
        <end position="352"/>
    </location>
</feature>
<feature type="region of interest" description="Disordered" evidence="1">
    <location>
        <begin position="253"/>
        <end position="287"/>
    </location>
</feature>
<accession>A0A0V0QYS4</accession>
<feature type="compositionally biased region" description="Low complexity" evidence="1">
    <location>
        <begin position="26"/>
        <end position="45"/>
    </location>
</feature>
<evidence type="ECO:0000256" key="1">
    <source>
        <dbReference type="SAM" id="MobiDB-lite"/>
    </source>
</evidence>